<keyword evidence="1" id="KW-0808">Transferase</keyword>
<dbReference type="GeneID" id="54488222"/>
<proteinExistence type="evidence at transcript level"/>
<reference evidence="4" key="1">
    <citation type="journal article" date="2020" name="Stud. Mycol.">
        <title>101 Dothideomycetes genomes: a test case for predicting lifestyles and emergence of pathogens.</title>
        <authorList>
            <person name="Haridas S."/>
            <person name="Albert R."/>
            <person name="Binder M."/>
            <person name="Bloem J."/>
            <person name="Labutti K."/>
            <person name="Salamov A."/>
            <person name="Andreopoulos B."/>
            <person name="Baker S."/>
            <person name="Barry K."/>
            <person name="Bills G."/>
            <person name="Bluhm B."/>
            <person name="Cannon C."/>
            <person name="Castanera R."/>
            <person name="Culley D."/>
            <person name="Daum C."/>
            <person name="Ezra D."/>
            <person name="Gonzalez J."/>
            <person name="Henrissat B."/>
            <person name="Kuo A."/>
            <person name="Liang C."/>
            <person name="Lipzen A."/>
            <person name="Lutzoni F."/>
            <person name="Magnuson J."/>
            <person name="Mondo S."/>
            <person name="Nolan M."/>
            <person name="Ohm R."/>
            <person name="Pangilinan J."/>
            <person name="Park H.-J."/>
            <person name="Ramirez L."/>
            <person name="Alfaro M."/>
            <person name="Sun H."/>
            <person name="Tritt A."/>
            <person name="Yoshinaga Y."/>
            <person name="Zwiers L.-H."/>
            <person name="Turgeon B."/>
            <person name="Goodwin S."/>
            <person name="Spatafora J."/>
            <person name="Crous P."/>
            <person name="Grigoriev I."/>
        </authorList>
    </citation>
    <scope>NUCLEOTIDE SEQUENCE</scope>
    <source>
        <strain evidence="4">CBS 121739</strain>
    </source>
</reference>
<dbReference type="RefSeq" id="XP_033598812.1">
    <property type="nucleotide sequence ID" value="XM_033747168.1"/>
</dbReference>
<accession>A0A6A6W5M9</accession>
<dbReference type="Proteomes" id="UP000799437">
    <property type="component" value="Unassembled WGS sequence"/>
</dbReference>
<evidence type="ECO:0000256" key="2">
    <source>
        <dbReference type="ARBA" id="ARBA00022723"/>
    </source>
</evidence>
<dbReference type="PANTHER" id="PTHR12001">
    <property type="entry name" value="GERANYLGERANYL PYROPHOSPHATE SYNTHASE"/>
    <property type="match status" value="1"/>
</dbReference>
<gene>
    <name evidence="4" type="ORF">EJ05DRAFT_501866</name>
    <name evidence="5" type="ORF">PTTS087</name>
</gene>
<dbReference type="GO" id="GO:0046872">
    <property type="term" value="F:metal ion binding"/>
    <property type="evidence" value="ECO:0007669"/>
    <property type="project" value="UniProtKB-KW"/>
</dbReference>
<dbReference type="EMBL" id="MW798224">
    <property type="protein sequence ID" value="QXF69100.1"/>
    <property type="molecule type" value="mRNA"/>
</dbReference>
<dbReference type="InterPro" id="IPR000092">
    <property type="entry name" value="Polyprenyl_synt"/>
</dbReference>
<evidence type="ECO:0000256" key="3">
    <source>
        <dbReference type="ARBA" id="ARBA00022842"/>
    </source>
</evidence>
<dbReference type="GO" id="GO:0004659">
    <property type="term" value="F:prenyltransferase activity"/>
    <property type="evidence" value="ECO:0007669"/>
    <property type="project" value="InterPro"/>
</dbReference>
<dbReference type="GO" id="GO:0008299">
    <property type="term" value="P:isoprenoid biosynthetic process"/>
    <property type="evidence" value="ECO:0007669"/>
    <property type="project" value="InterPro"/>
</dbReference>
<dbReference type="InterPro" id="IPR033749">
    <property type="entry name" value="Polyprenyl_synt_CS"/>
</dbReference>
<evidence type="ECO:0000313" key="5">
    <source>
        <dbReference type="EMBL" id="QXF69100.1"/>
    </source>
</evidence>
<dbReference type="Pfam" id="PF19086">
    <property type="entry name" value="Terpene_syn_C_2"/>
    <property type="match status" value="1"/>
</dbReference>
<dbReference type="GO" id="GO:0046165">
    <property type="term" value="P:alcohol biosynthetic process"/>
    <property type="evidence" value="ECO:0007669"/>
    <property type="project" value="UniProtKB-ARBA"/>
</dbReference>
<dbReference type="PROSITE" id="PS00723">
    <property type="entry name" value="POLYPRENYL_SYNTHASE_1"/>
    <property type="match status" value="1"/>
</dbReference>
<keyword evidence="6" id="KW-1185">Reference proteome</keyword>
<dbReference type="SUPFAM" id="SSF48576">
    <property type="entry name" value="Terpenoid synthases"/>
    <property type="match status" value="2"/>
</dbReference>
<keyword evidence="3" id="KW-0460">Magnesium</keyword>
<dbReference type="PROSITE" id="PS00444">
    <property type="entry name" value="POLYPRENYL_SYNTHASE_2"/>
    <property type="match status" value="1"/>
</dbReference>
<name>A0A6A6W5M9_9PEZI</name>
<evidence type="ECO:0000313" key="4">
    <source>
        <dbReference type="EMBL" id="KAF2756361.1"/>
    </source>
</evidence>
<sequence length="673" mass="75757">MEYRYSYMIDPESYDNQGLCVGIPVRVSRYSYLDDAATVRLRNDWRKYVGPLPATSLGGNMGPLYNFTSAAIPECRPERLGIVAYIMEFGFLHDDVIDVAKISKAIELNAQVMDALDWSPEIGEVSVDLNGERKILANIFKELSAIDPVRAKNVIDYWKKDLDLKRDPSHFPSLDDYLNYRVVDSGSYFLIAIATFGMAITIPPEEMDLCVQLTRPVWLAAVLTNDIQSWEKEQKLAKMLNKSSMTNSLWILMTQESMSLGDAQCRILQMVKQFVATYVDTIKDVKANEQLSLDSRVFIEAMGYMISGNLMWGNSCPRYHPEQKLNTLQLSQLMLTEGSLDHNVPTPPSSNASIAPEKEMCDTIDATIVSTTRLPELPGTVLSAPAEYVASLPSKNIRELIGNAINVWLDVAPDDMSWINQAVGMLHNASLMLDDVQDDSSLRRGKPSTHMVFGAPQTINSASYYILEAMSIIRKHDDTQGLDIFSEEIRNLFIGQSYDLYWSSNGIRPTLQQFLVMIDGKTGGLFRLLARLMMAKARLPLVPNLIPLMTLFGRYFQIRDDYANLNLPEYMEQKGFCEDLDGGKLSIALIYAFTHSESHLLENIISQRHNTGKLSEAQKRLILQYLQESGSVEYTITMLSKLGMQILAEVAGIEKHCEIENKAIQSLLELLKV</sequence>
<dbReference type="GO" id="GO:0043386">
    <property type="term" value="P:mycotoxin biosynthetic process"/>
    <property type="evidence" value="ECO:0007669"/>
    <property type="project" value="UniProtKB-ARBA"/>
</dbReference>
<dbReference type="Pfam" id="PF00348">
    <property type="entry name" value="polyprenyl_synt"/>
    <property type="match status" value="1"/>
</dbReference>
<reference evidence="5" key="2">
    <citation type="submission" date="2021-03" db="EMBL/GenBank/DDBJ databases">
        <title>Systematic mining of fungal chimeric terpene synthases using an efficient precursor-providing yeast chassis.</title>
        <authorList>
            <person name="Chen R."/>
            <person name="Jia Q."/>
            <person name="Mu X."/>
            <person name="Hu B."/>
            <person name="Sun X."/>
            <person name="Deng Z."/>
            <person name="Chen F."/>
            <person name="Bian G."/>
            <person name="Liu T."/>
        </authorList>
    </citation>
    <scope>NUCLEOTIDE SEQUENCE</scope>
</reference>
<dbReference type="OrthoDB" id="6921389at2759"/>
<dbReference type="AlphaFoldDB" id="A0A6A6W5M9"/>
<dbReference type="Gene3D" id="1.10.600.10">
    <property type="entry name" value="Farnesyl Diphosphate Synthase"/>
    <property type="match status" value="2"/>
</dbReference>
<dbReference type="SFLD" id="SFLDS00005">
    <property type="entry name" value="Isoprenoid_Synthase_Type_I"/>
    <property type="match status" value="1"/>
</dbReference>
<dbReference type="InterPro" id="IPR008949">
    <property type="entry name" value="Isoprenoid_synthase_dom_sf"/>
</dbReference>
<keyword evidence="2" id="KW-0479">Metal-binding</keyword>
<protein>
    <submittedName>
        <fullName evidence="5">Penichrysol</fullName>
    </submittedName>
    <submittedName>
        <fullName evidence="4">Terpenoid synthase</fullName>
    </submittedName>
</protein>
<dbReference type="PANTHER" id="PTHR12001:SF72">
    <property type="entry name" value="THIJ_PFPI FAMILY PROTEIN (AFU_ORTHOLOGUE AFUA_3G01210)-RELATED"/>
    <property type="match status" value="1"/>
</dbReference>
<dbReference type="EMBL" id="ML996575">
    <property type="protein sequence ID" value="KAF2756361.1"/>
    <property type="molecule type" value="Genomic_DNA"/>
</dbReference>
<organism evidence="4 6">
    <name type="scientific">Pseudovirgaria hyperparasitica</name>
    <dbReference type="NCBI Taxonomy" id="470096"/>
    <lineage>
        <taxon>Eukaryota</taxon>
        <taxon>Fungi</taxon>
        <taxon>Dikarya</taxon>
        <taxon>Ascomycota</taxon>
        <taxon>Pezizomycotina</taxon>
        <taxon>Dothideomycetes</taxon>
        <taxon>Dothideomycetes incertae sedis</taxon>
        <taxon>Acrospermales</taxon>
        <taxon>Acrospermaceae</taxon>
        <taxon>Pseudovirgaria</taxon>
    </lineage>
</organism>
<evidence type="ECO:0000313" key="6">
    <source>
        <dbReference type="Proteomes" id="UP000799437"/>
    </source>
</evidence>
<evidence type="ECO:0000256" key="1">
    <source>
        <dbReference type="ARBA" id="ARBA00022679"/>
    </source>
</evidence>